<dbReference type="EMBL" id="KK198756">
    <property type="protein sequence ID" value="KCW76044.1"/>
    <property type="molecule type" value="Genomic_DNA"/>
</dbReference>
<evidence type="ECO:0000313" key="1">
    <source>
        <dbReference type="EMBL" id="KCW76044.1"/>
    </source>
</evidence>
<dbReference type="InParanoid" id="A0A059CCT0"/>
<name>A0A059CCT0_EUCGR</name>
<protein>
    <submittedName>
        <fullName evidence="1">Uncharacterized protein</fullName>
    </submittedName>
</protein>
<reference evidence="1" key="1">
    <citation type="submission" date="2013-07" db="EMBL/GenBank/DDBJ databases">
        <title>The genome of Eucalyptus grandis.</title>
        <authorList>
            <person name="Schmutz J."/>
            <person name="Hayes R."/>
            <person name="Myburg A."/>
            <person name="Tuskan G."/>
            <person name="Grattapaglia D."/>
            <person name="Rokhsar D.S."/>
        </authorList>
    </citation>
    <scope>NUCLEOTIDE SEQUENCE</scope>
    <source>
        <tissue evidence="1">Leaf extractions</tissue>
    </source>
</reference>
<dbReference type="AlphaFoldDB" id="A0A059CCT0"/>
<organism evidence="1">
    <name type="scientific">Eucalyptus grandis</name>
    <name type="common">Flooded gum</name>
    <dbReference type="NCBI Taxonomy" id="71139"/>
    <lineage>
        <taxon>Eukaryota</taxon>
        <taxon>Viridiplantae</taxon>
        <taxon>Streptophyta</taxon>
        <taxon>Embryophyta</taxon>
        <taxon>Tracheophyta</taxon>
        <taxon>Spermatophyta</taxon>
        <taxon>Magnoliopsida</taxon>
        <taxon>eudicotyledons</taxon>
        <taxon>Gunneridae</taxon>
        <taxon>Pentapetalae</taxon>
        <taxon>rosids</taxon>
        <taxon>malvids</taxon>
        <taxon>Myrtales</taxon>
        <taxon>Myrtaceae</taxon>
        <taxon>Myrtoideae</taxon>
        <taxon>Eucalypteae</taxon>
        <taxon>Eucalyptus</taxon>
    </lineage>
</organism>
<gene>
    <name evidence="1" type="ORF">EUGRSUZ_D00413</name>
</gene>
<proteinExistence type="predicted"/>
<dbReference type="Gramene" id="KCW76044">
    <property type="protein sequence ID" value="KCW76044"/>
    <property type="gene ID" value="EUGRSUZ_D00413"/>
</dbReference>
<sequence length="100" mass="11166">MERMLEEPKKLVSSLAESAMSKCKTPLKEREGTLSALNCIKMLQFIKRHCVSMMLPLSSSLNTANYPVMQILGLSVSVWINQCLLPVHDSIKNGTSRIES</sequence>
<accession>A0A059CCT0</accession>